<dbReference type="InterPro" id="IPR036873">
    <property type="entry name" value="Rhodanese-like_dom_sf"/>
</dbReference>
<dbReference type="AlphaFoldDB" id="A0A2Z6B330"/>
<dbReference type="KEGG" id="dfl:DFE_3176"/>
<evidence type="ECO:0000259" key="1">
    <source>
        <dbReference type="PROSITE" id="PS50206"/>
    </source>
</evidence>
<proteinExistence type="predicted"/>
<dbReference type="RefSeq" id="WP_172961794.1">
    <property type="nucleotide sequence ID" value="NZ_AP017378.1"/>
</dbReference>
<dbReference type="InterPro" id="IPR001763">
    <property type="entry name" value="Rhodanese-like_dom"/>
</dbReference>
<gene>
    <name evidence="2" type="ORF">DFE_3176</name>
</gene>
<dbReference type="EMBL" id="AP017378">
    <property type="protein sequence ID" value="BBD09902.1"/>
    <property type="molecule type" value="Genomic_DNA"/>
</dbReference>
<dbReference type="SUPFAM" id="SSF52821">
    <property type="entry name" value="Rhodanese/Cell cycle control phosphatase"/>
    <property type="match status" value="1"/>
</dbReference>
<reference evidence="2 3" key="1">
    <citation type="journal article" date="2018" name="Sci. Adv.">
        <title>Multi-heme cytochromes provide a pathway for survival in energy-limited environments.</title>
        <authorList>
            <person name="Deng X."/>
            <person name="Dohmae N."/>
            <person name="Nealson K.H."/>
            <person name="Hashimoto K."/>
            <person name="Okamoto A."/>
        </authorList>
    </citation>
    <scope>NUCLEOTIDE SEQUENCE [LARGE SCALE GENOMIC DNA]</scope>
    <source>
        <strain evidence="2 3">IS5</strain>
    </source>
</reference>
<keyword evidence="3" id="KW-1185">Reference proteome</keyword>
<dbReference type="Gene3D" id="3.40.250.10">
    <property type="entry name" value="Rhodanese-like domain"/>
    <property type="match status" value="1"/>
</dbReference>
<dbReference type="InterPro" id="IPR007372">
    <property type="entry name" value="Lipid/polyisoprenoid-bd_YceI"/>
</dbReference>
<name>A0A2Z6B330_9BACT</name>
<dbReference type="PROSITE" id="PS50206">
    <property type="entry name" value="RHODANESE_3"/>
    <property type="match status" value="1"/>
</dbReference>
<dbReference type="Proteomes" id="UP000269883">
    <property type="component" value="Chromosome"/>
</dbReference>
<evidence type="ECO:0000313" key="2">
    <source>
        <dbReference type="EMBL" id="BBD09902.1"/>
    </source>
</evidence>
<dbReference type="SMART" id="SM00867">
    <property type="entry name" value="YceI"/>
    <property type="match status" value="1"/>
</dbReference>
<accession>A0A2Z6B330</accession>
<dbReference type="InterPro" id="IPR036761">
    <property type="entry name" value="TTHA0802/YceI-like_sf"/>
</dbReference>
<dbReference type="SMART" id="SM00450">
    <property type="entry name" value="RHOD"/>
    <property type="match status" value="1"/>
</dbReference>
<feature type="domain" description="Rhodanese" evidence="1">
    <location>
        <begin position="19"/>
        <end position="113"/>
    </location>
</feature>
<protein>
    <recommendedName>
        <fullName evidence="1">Rhodanese domain-containing protein</fullName>
    </recommendedName>
</protein>
<dbReference type="PANTHER" id="PTHR34406:SF1">
    <property type="entry name" value="PROTEIN YCEI"/>
    <property type="match status" value="1"/>
</dbReference>
<evidence type="ECO:0000313" key="3">
    <source>
        <dbReference type="Proteomes" id="UP000269883"/>
    </source>
</evidence>
<sequence length="304" mass="33737">MDTNYTRISPQELSAWMDEGRNFHLLDVLPAGVFEQRHLPGAKNACVYEVTFLEQVQTIGISPEDVVVVYGEAEETRDADSGAKKLLRQGFRRVYALHGGFQAWKTANSPVEGYGTEPQDHHPLPADGTYKVDLAESIIEWTGRNANGKHTGTLRLNEGIMRLDKGRVGGDFAIDISSLTNTDLEDSSLAEMLLKHLLSDDFLFAGRHPETRFTIEQSEALPGTTPGAINCHLRGELLLRGRIETLAFPATLSTIEDGMAAEAHFDLDRTRWGLLYGSGKFFKHLGMHLVHDAISIQLRIVGRK</sequence>
<dbReference type="Pfam" id="PF00581">
    <property type="entry name" value="Rhodanese"/>
    <property type="match status" value="1"/>
</dbReference>
<dbReference type="Gene3D" id="2.40.128.110">
    <property type="entry name" value="Lipid/polyisoprenoid-binding, YceI-like"/>
    <property type="match status" value="1"/>
</dbReference>
<dbReference type="Pfam" id="PF04264">
    <property type="entry name" value="YceI"/>
    <property type="match status" value="1"/>
</dbReference>
<dbReference type="PANTHER" id="PTHR34406">
    <property type="entry name" value="PROTEIN YCEI"/>
    <property type="match status" value="1"/>
</dbReference>
<organism evidence="2 3">
    <name type="scientific">Desulfovibrio ferrophilus</name>
    <dbReference type="NCBI Taxonomy" id="241368"/>
    <lineage>
        <taxon>Bacteria</taxon>
        <taxon>Pseudomonadati</taxon>
        <taxon>Thermodesulfobacteriota</taxon>
        <taxon>Desulfovibrionia</taxon>
        <taxon>Desulfovibrionales</taxon>
        <taxon>Desulfovibrionaceae</taxon>
        <taxon>Desulfovibrio</taxon>
    </lineage>
</organism>
<dbReference type="SUPFAM" id="SSF101874">
    <property type="entry name" value="YceI-like"/>
    <property type="match status" value="1"/>
</dbReference>